<dbReference type="OrthoDB" id="10508350at2759"/>
<evidence type="ECO:0000256" key="1">
    <source>
        <dbReference type="SAM" id="MobiDB-lite"/>
    </source>
</evidence>
<protein>
    <submittedName>
        <fullName evidence="2">Uncharacterized protein</fullName>
    </submittedName>
</protein>
<gene>
    <name evidence="2" type="ORF">VP01_133g5</name>
</gene>
<sequence length="130" mass="14010">MYIPYQPPAPAPIQYLAGYGHPAAHPTPSMYQGGMIPPYGHVMPTMAPSQTTSISAPPPGSAPPGVLSAPAASEGVDLKEYMLFSYVYPTDLVIQWALDKLGITHYSTFQNFKSSELEEVSRRAMPVRGA</sequence>
<reference evidence="2 3" key="1">
    <citation type="submission" date="2015-08" db="EMBL/GenBank/DDBJ databases">
        <title>Next Generation Sequencing and Analysis of the Genome of Puccinia sorghi L Schw, the Causal Agent of Maize Common Rust.</title>
        <authorList>
            <person name="Rochi L."/>
            <person name="Burguener G."/>
            <person name="Darino M."/>
            <person name="Turjanski A."/>
            <person name="Kreff E."/>
            <person name="Dieguez M.J."/>
            <person name="Sacco F."/>
        </authorList>
    </citation>
    <scope>NUCLEOTIDE SEQUENCE [LARGE SCALE GENOMIC DNA]</scope>
    <source>
        <strain evidence="2 3">RO10H11247</strain>
    </source>
</reference>
<name>A0A0L6VMB7_9BASI</name>
<organism evidence="2 3">
    <name type="scientific">Puccinia sorghi</name>
    <dbReference type="NCBI Taxonomy" id="27349"/>
    <lineage>
        <taxon>Eukaryota</taxon>
        <taxon>Fungi</taxon>
        <taxon>Dikarya</taxon>
        <taxon>Basidiomycota</taxon>
        <taxon>Pucciniomycotina</taxon>
        <taxon>Pucciniomycetes</taxon>
        <taxon>Pucciniales</taxon>
        <taxon>Pucciniaceae</taxon>
        <taxon>Puccinia</taxon>
    </lineage>
</organism>
<evidence type="ECO:0000313" key="3">
    <source>
        <dbReference type="Proteomes" id="UP000037035"/>
    </source>
</evidence>
<proteinExistence type="predicted"/>
<evidence type="ECO:0000313" key="2">
    <source>
        <dbReference type="EMBL" id="KNZ61906.1"/>
    </source>
</evidence>
<keyword evidence="3" id="KW-1185">Reference proteome</keyword>
<comment type="caution">
    <text evidence="2">The sequence shown here is derived from an EMBL/GenBank/DDBJ whole genome shotgun (WGS) entry which is preliminary data.</text>
</comment>
<dbReference type="Proteomes" id="UP000037035">
    <property type="component" value="Unassembled WGS sequence"/>
</dbReference>
<dbReference type="AlphaFoldDB" id="A0A0L6VMB7"/>
<dbReference type="VEuPathDB" id="FungiDB:VP01_133g5"/>
<accession>A0A0L6VMB7</accession>
<dbReference type="EMBL" id="LAVV01003777">
    <property type="protein sequence ID" value="KNZ61906.1"/>
    <property type="molecule type" value="Genomic_DNA"/>
</dbReference>
<feature type="region of interest" description="Disordered" evidence="1">
    <location>
        <begin position="47"/>
        <end position="68"/>
    </location>
</feature>